<evidence type="ECO:0008006" key="5">
    <source>
        <dbReference type="Google" id="ProtNLM"/>
    </source>
</evidence>
<keyword evidence="1" id="KW-0472">Membrane</keyword>
<dbReference type="RefSeq" id="WP_179663284.1">
    <property type="nucleotide sequence ID" value="NZ_JACCBG010000001.1"/>
</dbReference>
<comment type="caution">
    <text evidence="3">The sequence shown here is derived from an EMBL/GenBank/DDBJ whole genome shotgun (WGS) entry which is preliminary data.</text>
</comment>
<proteinExistence type="predicted"/>
<keyword evidence="4" id="KW-1185">Reference proteome</keyword>
<evidence type="ECO:0000256" key="1">
    <source>
        <dbReference type="SAM" id="Phobius"/>
    </source>
</evidence>
<dbReference type="EMBL" id="JACCBG010000001">
    <property type="protein sequence ID" value="NYD41553.1"/>
    <property type="molecule type" value="Genomic_DNA"/>
</dbReference>
<protein>
    <recommendedName>
        <fullName evidence="5">DUF3068 domain-containing protein</fullName>
    </recommendedName>
</protein>
<accession>A0A7Y9E5C4</accession>
<feature type="chain" id="PRO_5031035725" description="DUF3068 domain-containing protein" evidence="2">
    <location>
        <begin position="25"/>
        <end position="316"/>
    </location>
</feature>
<feature type="signal peptide" evidence="2">
    <location>
        <begin position="1"/>
        <end position="24"/>
    </location>
</feature>
<keyword evidence="2" id="KW-0732">Signal</keyword>
<dbReference type="AlphaFoldDB" id="A0A7Y9E5C4"/>
<sequence length="316" mass="34771">MKRRWLGAVLVALGAFLIVAAVVAQTWAPDNVKRTPIDVNSTTHLGGSADKLNPKTGKLESYPIYVLDINQNDSNRSDGSVAVFVRTTCVVIDNGQKQVCPSDKDPNLIDVTIDTFATDRHTAMSINDPQYLPKNFVPHTGLVNKFPFDAQKQTYPYWDNVLQAPVDAVYQRTAEVKGLQTYVYRAVTKNAKVDVIAGTPDSKPVKGTYDDVRDVYVDPHTGSIVDQAESQQRYLTDGTKILDLKAEFTSAEQQAKVDEARSKWSQITMVLDTVPLVGYAVGIPVLLIGLALLFLRRRGDQPAAPEPERTETPVGV</sequence>
<organism evidence="3 4">
    <name type="scientific">Nocardioides panaciterrulae</name>
    <dbReference type="NCBI Taxonomy" id="661492"/>
    <lineage>
        <taxon>Bacteria</taxon>
        <taxon>Bacillati</taxon>
        <taxon>Actinomycetota</taxon>
        <taxon>Actinomycetes</taxon>
        <taxon>Propionibacteriales</taxon>
        <taxon>Nocardioidaceae</taxon>
        <taxon>Nocardioides</taxon>
    </lineage>
</organism>
<evidence type="ECO:0000313" key="4">
    <source>
        <dbReference type="Proteomes" id="UP000535511"/>
    </source>
</evidence>
<dbReference type="Pfam" id="PF11271">
    <property type="entry name" value="PorA"/>
    <property type="match status" value="1"/>
</dbReference>
<keyword evidence="1" id="KW-0812">Transmembrane</keyword>
<evidence type="ECO:0000256" key="2">
    <source>
        <dbReference type="SAM" id="SignalP"/>
    </source>
</evidence>
<gene>
    <name evidence="3" type="ORF">BJZ21_001636</name>
</gene>
<keyword evidence="1" id="KW-1133">Transmembrane helix</keyword>
<dbReference type="InterPro" id="IPR021424">
    <property type="entry name" value="PorA"/>
</dbReference>
<feature type="transmembrane region" description="Helical" evidence="1">
    <location>
        <begin position="276"/>
        <end position="295"/>
    </location>
</feature>
<dbReference type="Proteomes" id="UP000535511">
    <property type="component" value="Unassembled WGS sequence"/>
</dbReference>
<evidence type="ECO:0000313" key="3">
    <source>
        <dbReference type="EMBL" id="NYD41553.1"/>
    </source>
</evidence>
<name>A0A7Y9E5C4_9ACTN</name>
<reference evidence="3 4" key="1">
    <citation type="submission" date="2020-07" db="EMBL/GenBank/DDBJ databases">
        <title>Sequencing the genomes of 1000 actinobacteria strains.</title>
        <authorList>
            <person name="Klenk H.-P."/>
        </authorList>
    </citation>
    <scope>NUCLEOTIDE SEQUENCE [LARGE SCALE GENOMIC DNA]</scope>
    <source>
        <strain evidence="3 4">DSM 21350</strain>
    </source>
</reference>